<evidence type="ECO:0000259" key="2">
    <source>
        <dbReference type="Pfam" id="PF06439"/>
    </source>
</evidence>
<dbReference type="Gene3D" id="2.60.120.560">
    <property type="entry name" value="Exo-inulinase, domain 1"/>
    <property type="match status" value="1"/>
</dbReference>
<gene>
    <name evidence="3" type="ORF">Poly21_37580</name>
</gene>
<dbReference type="AlphaFoldDB" id="A0A5C6BW97"/>
<dbReference type="GO" id="GO:0016787">
    <property type="term" value="F:hydrolase activity"/>
    <property type="evidence" value="ECO:0007669"/>
    <property type="project" value="InterPro"/>
</dbReference>
<dbReference type="Pfam" id="PF06439">
    <property type="entry name" value="3keto-disac_hyd"/>
    <property type="match status" value="1"/>
</dbReference>
<reference evidence="3 4" key="1">
    <citation type="journal article" date="2020" name="Antonie Van Leeuwenhoek">
        <title>Rhodopirellula heiligendammensis sp. nov., Rhodopirellula pilleata sp. nov., and Rhodopirellula solitaria sp. nov. isolated from natural or artificial marine surfaces in Northern Germany and California, USA, and emended description of the genus Rhodopirellula.</title>
        <authorList>
            <person name="Kallscheuer N."/>
            <person name="Wiegand S."/>
            <person name="Jogler M."/>
            <person name="Boedeker C."/>
            <person name="Peeters S.H."/>
            <person name="Rast P."/>
            <person name="Heuer A."/>
            <person name="Jetten M.S.M."/>
            <person name="Rohde M."/>
            <person name="Jogler C."/>
        </authorList>
    </citation>
    <scope>NUCLEOTIDE SEQUENCE [LARGE SCALE GENOMIC DNA]</scope>
    <source>
        <strain evidence="3 4">Poly21</strain>
    </source>
</reference>
<feature type="signal peptide" evidence="1">
    <location>
        <begin position="1"/>
        <end position="23"/>
    </location>
</feature>
<evidence type="ECO:0000313" key="3">
    <source>
        <dbReference type="EMBL" id="TWU16553.1"/>
    </source>
</evidence>
<proteinExistence type="predicted"/>
<keyword evidence="4" id="KW-1185">Reference proteome</keyword>
<feature type="domain" description="3-keto-alpha-glucoside-1,2-lyase/3-keto-2-hydroxy-glucal hydratase" evidence="2">
    <location>
        <begin position="69"/>
        <end position="258"/>
    </location>
</feature>
<organism evidence="3 4">
    <name type="scientific">Allorhodopirellula heiligendammensis</name>
    <dbReference type="NCBI Taxonomy" id="2714739"/>
    <lineage>
        <taxon>Bacteria</taxon>
        <taxon>Pseudomonadati</taxon>
        <taxon>Planctomycetota</taxon>
        <taxon>Planctomycetia</taxon>
        <taxon>Pirellulales</taxon>
        <taxon>Pirellulaceae</taxon>
        <taxon>Allorhodopirellula</taxon>
    </lineage>
</organism>
<feature type="chain" id="PRO_5022967769" description="3-keto-alpha-glucoside-1,2-lyase/3-keto-2-hydroxy-glucal hydratase domain-containing protein" evidence="1">
    <location>
        <begin position="24"/>
        <end position="262"/>
    </location>
</feature>
<dbReference type="InterPro" id="IPR010496">
    <property type="entry name" value="AL/BT2_dom"/>
</dbReference>
<dbReference type="EMBL" id="SJPU01000002">
    <property type="protein sequence ID" value="TWU16553.1"/>
    <property type="molecule type" value="Genomic_DNA"/>
</dbReference>
<evidence type="ECO:0000256" key="1">
    <source>
        <dbReference type="SAM" id="SignalP"/>
    </source>
</evidence>
<accession>A0A5C6BW97</accession>
<evidence type="ECO:0000313" key="4">
    <source>
        <dbReference type="Proteomes" id="UP000319908"/>
    </source>
</evidence>
<sequence length="262" mass="28885">MLRTLLFSFSPLVLMSAAVLNLADDHRVSAAEIDPAQAAWYAKYKGQENAPQPDEMMLNTDPEPDVSEGFTPLFNGKDLTGWTPRGGTCTFTAQGDLVIGECVPGSDSTYLSTEKSDYTDFIFSCDMKWEVDGNSGVMFHAQVKTGDKKNKEIVFGPQAEMEGISGDRYWNGGIYGQSCGGYFYPLWLTDHKEARAALDRAGWNRLTIQAKGNNVKTWVNGVPVANWNDDGTYAKGFFGLQIHKGTAGKVLWKNVRVKELAD</sequence>
<dbReference type="Proteomes" id="UP000319908">
    <property type="component" value="Unassembled WGS sequence"/>
</dbReference>
<keyword evidence="1" id="KW-0732">Signal</keyword>
<comment type="caution">
    <text evidence="3">The sequence shown here is derived from an EMBL/GenBank/DDBJ whole genome shotgun (WGS) entry which is preliminary data.</text>
</comment>
<protein>
    <recommendedName>
        <fullName evidence="2">3-keto-alpha-glucoside-1,2-lyase/3-keto-2-hydroxy-glucal hydratase domain-containing protein</fullName>
    </recommendedName>
</protein>
<name>A0A5C6BW97_9BACT</name>